<dbReference type="InterPro" id="IPR002401">
    <property type="entry name" value="Cyt_P450_E_grp-I"/>
</dbReference>
<dbReference type="InterPro" id="IPR036396">
    <property type="entry name" value="Cyt_P450_sf"/>
</dbReference>
<accession>A0A6D2HBY0</accession>
<keyword evidence="9 12" id="KW-0408">Iron</keyword>
<keyword evidence="16" id="KW-1185">Reference proteome</keyword>
<dbReference type="EMBL" id="CACVBM020000033">
    <property type="protein sequence ID" value="CAA7013206.1"/>
    <property type="molecule type" value="Genomic_DNA"/>
</dbReference>
<evidence type="ECO:0000256" key="7">
    <source>
        <dbReference type="ARBA" id="ARBA00022989"/>
    </source>
</evidence>
<evidence type="ECO:0000256" key="3">
    <source>
        <dbReference type="ARBA" id="ARBA00010617"/>
    </source>
</evidence>
<dbReference type="GO" id="GO:0016709">
    <property type="term" value="F:oxidoreductase activity, acting on paired donors, with incorporation or reduction of molecular oxygen, NAD(P)H as one donor, and incorporation of one atom of oxygen"/>
    <property type="evidence" value="ECO:0007669"/>
    <property type="project" value="TreeGrafter"/>
</dbReference>
<keyword evidence="8 13" id="KW-0560">Oxidoreductase</keyword>
<dbReference type="FunFam" id="1.10.630.10:FF:000019">
    <property type="entry name" value="Cytochrome P450 family protein"/>
    <property type="match status" value="1"/>
</dbReference>
<dbReference type="GO" id="GO:0020037">
    <property type="term" value="F:heme binding"/>
    <property type="evidence" value="ECO:0007669"/>
    <property type="project" value="InterPro"/>
</dbReference>
<evidence type="ECO:0000256" key="8">
    <source>
        <dbReference type="ARBA" id="ARBA00023002"/>
    </source>
</evidence>
<comment type="similarity">
    <text evidence="3 13">Belongs to the cytochrome P450 family.</text>
</comment>
<keyword evidence="5 14" id="KW-0812">Transmembrane</keyword>
<dbReference type="InterPro" id="IPR001128">
    <property type="entry name" value="Cyt_P450"/>
</dbReference>
<evidence type="ECO:0000256" key="4">
    <source>
        <dbReference type="ARBA" id="ARBA00022617"/>
    </source>
</evidence>
<dbReference type="OrthoDB" id="1103324at2759"/>
<gene>
    <name evidence="15" type="ORF">MERR_LOCUS440</name>
</gene>
<dbReference type="PANTHER" id="PTHR24298:SF59">
    <property type="entry name" value="CYTOCHROME P450, FAMILY 705, SUBFAMILY A, POLYPEPTIDE 25-RELATED"/>
    <property type="match status" value="1"/>
</dbReference>
<dbReference type="PANTHER" id="PTHR24298">
    <property type="entry name" value="FLAVONOID 3'-MONOOXYGENASE-RELATED"/>
    <property type="match status" value="1"/>
</dbReference>
<reference evidence="15" key="1">
    <citation type="submission" date="2020-01" db="EMBL/GenBank/DDBJ databases">
        <authorList>
            <person name="Mishra B."/>
        </authorList>
    </citation>
    <scope>NUCLEOTIDE SEQUENCE [LARGE SCALE GENOMIC DNA]</scope>
</reference>
<keyword evidence="6 12" id="KW-0479">Metal-binding</keyword>
<dbReference type="Gene3D" id="1.10.630.10">
    <property type="entry name" value="Cytochrome P450"/>
    <property type="match status" value="1"/>
</dbReference>
<evidence type="ECO:0000256" key="6">
    <source>
        <dbReference type="ARBA" id="ARBA00022723"/>
    </source>
</evidence>
<evidence type="ECO:0000256" key="11">
    <source>
        <dbReference type="ARBA" id="ARBA00023136"/>
    </source>
</evidence>
<evidence type="ECO:0000256" key="14">
    <source>
        <dbReference type="SAM" id="Phobius"/>
    </source>
</evidence>
<comment type="subcellular location">
    <subcellularLocation>
        <location evidence="2">Membrane</location>
        <topology evidence="2">Single-pass membrane protein</topology>
    </subcellularLocation>
</comment>
<evidence type="ECO:0000256" key="10">
    <source>
        <dbReference type="ARBA" id="ARBA00023033"/>
    </source>
</evidence>
<dbReference type="GO" id="GO:0005506">
    <property type="term" value="F:iron ion binding"/>
    <property type="evidence" value="ECO:0007669"/>
    <property type="project" value="InterPro"/>
</dbReference>
<comment type="caution">
    <text evidence="15">The sequence shown here is derived from an EMBL/GenBank/DDBJ whole genome shotgun (WGS) entry which is preliminary data.</text>
</comment>
<dbReference type="Proteomes" id="UP000467841">
    <property type="component" value="Unassembled WGS sequence"/>
</dbReference>
<feature type="transmembrane region" description="Helical" evidence="14">
    <location>
        <begin position="12"/>
        <end position="30"/>
    </location>
</feature>
<name>A0A6D2HBY0_9BRAS</name>
<dbReference type="Pfam" id="PF00067">
    <property type="entry name" value="p450"/>
    <property type="match status" value="1"/>
</dbReference>
<dbReference type="PRINTS" id="PR00385">
    <property type="entry name" value="P450"/>
</dbReference>
<keyword evidence="7 14" id="KW-1133">Transmembrane helix</keyword>
<dbReference type="PRINTS" id="PR00463">
    <property type="entry name" value="EP450I"/>
</dbReference>
<proteinExistence type="inferred from homology"/>
<comment type="cofactor">
    <cofactor evidence="1 12">
        <name>heme</name>
        <dbReference type="ChEBI" id="CHEBI:30413"/>
    </cofactor>
</comment>
<dbReference type="InterPro" id="IPR051103">
    <property type="entry name" value="Plant_metabolite_P450s"/>
</dbReference>
<evidence type="ECO:0000256" key="13">
    <source>
        <dbReference type="RuleBase" id="RU000461"/>
    </source>
</evidence>
<dbReference type="GO" id="GO:0016020">
    <property type="term" value="C:membrane"/>
    <property type="evidence" value="ECO:0007669"/>
    <property type="project" value="UniProtKB-SubCell"/>
</dbReference>
<feature type="binding site" description="axial binding residue" evidence="12">
    <location>
        <position position="456"/>
    </location>
    <ligand>
        <name>heme</name>
        <dbReference type="ChEBI" id="CHEBI:30413"/>
    </ligand>
    <ligandPart>
        <name>Fe</name>
        <dbReference type="ChEBI" id="CHEBI:18248"/>
    </ligandPart>
</feature>
<evidence type="ECO:0000256" key="5">
    <source>
        <dbReference type="ARBA" id="ARBA00022692"/>
    </source>
</evidence>
<dbReference type="InterPro" id="IPR017972">
    <property type="entry name" value="Cyt_P450_CS"/>
</dbReference>
<evidence type="ECO:0000313" key="15">
    <source>
        <dbReference type="EMBL" id="CAA7013206.1"/>
    </source>
</evidence>
<dbReference type="CDD" id="cd20655">
    <property type="entry name" value="CYP93"/>
    <property type="match status" value="1"/>
</dbReference>
<keyword evidence="10 13" id="KW-0503">Monooxygenase</keyword>
<evidence type="ECO:0000256" key="2">
    <source>
        <dbReference type="ARBA" id="ARBA00004167"/>
    </source>
</evidence>
<dbReference type="AlphaFoldDB" id="A0A6D2HBY0"/>
<evidence type="ECO:0000313" key="16">
    <source>
        <dbReference type="Proteomes" id="UP000467841"/>
    </source>
</evidence>
<keyword evidence="11 14" id="KW-0472">Membrane</keyword>
<evidence type="ECO:0000256" key="12">
    <source>
        <dbReference type="PIRSR" id="PIRSR602401-1"/>
    </source>
</evidence>
<sequence length="514" mass="58757">MEAMMSVDFQNCFIMILLCIFSLLCYSFFFKKSKISRRGHDLPPSPPCLPIVGHLHLLLSTLTHKSLQKISSKYGPLLHLRFLNVNIILVSSASMAYKIFKDHDLNISNRGVSATGESLVSGSSGFLCAPYGDYLKFMKKLAVTKLLRPQALEQAQGVRAVELERFYENLLEKAKKKESVEIGVEVMKLTNNMIFRLSMGRRYSEESGNAERFMELTRKTFNLTKKIFYANMLSGTLGKLGISLFRKEIMGVSREYDHLLERILVEHEETPEEEDQDKDMMDFLLEVCRDEKAEYKITRNHIKSFLVEVSNGGTDPSTRATEWTMAEILNNHKILEKMRQEIDTVVGNARLIQESDLPNLPYLQAVVKEGLRMYPPIPLVFREFQESCEIKSFYVPEETVLVVNAYGVMRDPDSWEDPDEFKPERFLDYSSRSGQEEQMREQGMKYLPFGAGRRGCVGSNLAYILQGTAIGTMVQCFDWRVKGDKINMEETLEGLILTMATPLKCTPVPRLGPF</sequence>
<protein>
    <submittedName>
        <fullName evidence="15">Uncharacterized protein</fullName>
    </submittedName>
</protein>
<dbReference type="PROSITE" id="PS00086">
    <property type="entry name" value="CYTOCHROME_P450"/>
    <property type="match status" value="1"/>
</dbReference>
<evidence type="ECO:0000256" key="9">
    <source>
        <dbReference type="ARBA" id="ARBA00023004"/>
    </source>
</evidence>
<organism evidence="15 16">
    <name type="scientific">Microthlaspi erraticum</name>
    <dbReference type="NCBI Taxonomy" id="1685480"/>
    <lineage>
        <taxon>Eukaryota</taxon>
        <taxon>Viridiplantae</taxon>
        <taxon>Streptophyta</taxon>
        <taxon>Embryophyta</taxon>
        <taxon>Tracheophyta</taxon>
        <taxon>Spermatophyta</taxon>
        <taxon>Magnoliopsida</taxon>
        <taxon>eudicotyledons</taxon>
        <taxon>Gunneridae</taxon>
        <taxon>Pentapetalae</taxon>
        <taxon>rosids</taxon>
        <taxon>malvids</taxon>
        <taxon>Brassicales</taxon>
        <taxon>Brassicaceae</taxon>
        <taxon>Coluteocarpeae</taxon>
        <taxon>Microthlaspi</taxon>
    </lineage>
</organism>
<keyword evidence="4 12" id="KW-0349">Heme</keyword>
<evidence type="ECO:0000256" key="1">
    <source>
        <dbReference type="ARBA" id="ARBA00001971"/>
    </source>
</evidence>
<dbReference type="SUPFAM" id="SSF48264">
    <property type="entry name" value="Cytochrome P450"/>
    <property type="match status" value="1"/>
</dbReference>